<feature type="domain" description="AMP-binding enzyme C-terminal" evidence="4">
    <location>
        <begin position="424"/>
        <end position="498"/>
    </location>
</feature>
<dbReference type="GO" id="GO:0006631">
    <property type="term" value="P:fatty acid metabolic process"/>
    <property type="evidence" value="ECO:0007669"/>
    <property type="project" value="TreeGrafter"/>
</dbReference>
<dbReference type="Pfam" id="PF00501">
    <property type="entry name" value="AMP-binding"/>
    <property type="match status" value="1"/>
</dbReference>
<evidence type="ECO:0000256" key="1">
    <source>
        <dbReference type="ARBA" id="ARBA00006432"/>
    </source>
</evidence>
<dbReference type="InterPro" id="IPR042099">
    <property type="entry name" value="ANL_N_sf"/>
</dbReference>
<dbReference type="Pfam" id="PF13193">
    <property type="entry name" value="AMP-binding_C"/>
    <property type="match status" value="1"/>
</dbReference>
<dbReference type="InterPro" id="IPR000873">
    <property type="entry name" value="AMP-dep_synth/lig_dom"/>
</dbReference>
<dbReference type="PANTHER" id="PTHR43201">
    <property type="entry name" value="ACYL-COA SYNTHETASE"/>
    <property type="match status" value="1"/>
</dbReference>
<dbReference type="NCBIfam" id="NF004837">
    <property type="entry name" value="PRK06187.1"/>
    <property type="match status" value="1"/>
</dbReference>
<gene>
    <name evidence="5" type="ORF">GM51_0765</name>
</gene>
<dbReference type="PRINTS" id="PR00154">
    <property type="entry name" value="AMPBINDING"/>
</dbReference>
<dbReference type="InterPro" id="IPR045851">
    <property type="entry name" value="AMP-bd_C_sf"/>
</dbReference>
<evidence type="ECO:0000256" key="2">
    <source>
        <dbReference type="ARBA" id="ARBA00022598"/>
    </source>
</evidence>
<dbReference type="FunFam" id="3.30.300.30:FF:000008">
    <property type="entry name" value="2,3-dihydroxybenzoate-AMP ligase"/>
    <property type="match status" value="1"/>
</dbReference>
<evidence type="ECO:0000259" key="4">
    <source>
        <dbReference type="Pfam" id="PF13193"/>
    </source>
</evidence>
<dbReference type="InterPro" id="IPR020845">
    <property type="entry name" value="AMP-binding_CS"/>
</dbReference>
<comment type="caution">
    <text evidence="5">The sequence shown here is derived from an EMBL/GenBank/DDBJ whole genome shotgun (WGS) entry which is preliminary data.</text>
</comment>
<sequence length="511" mass="55617">MNNNIGSILTKRTLLNPTNEALFDVAQGVRFSYAELNDKTNQVANGLLSLGVRKGDRVALLMMNCHEFVTSFFAIAKIGAVIVPLNWRLVPDELEFIVKDAGATVLISGSEFDAAVSELHSRGNRTDVNHWVRVGNTDSSPSFVQPFDSIVNPQPTTEPEITASDDDLLYIMYTSGTTGLPKGVMHTHSTQMAALITLNATNDFSIGDRYLNPMPLFHVGALTPAIAVAYRGLAHILMRAFDPNAIWTLVKEERINNALLVPAMLGACRMVYDPSIHDHSTLRWFLSGAAPVPKSLIEAYQTMGIDIHQVYGLTETCGPACTTTPEDAIRKAGSTGKAYFHTDVKIVNPDGTTCKTDEAGELLVRGDHIMTGYWNRPDATADSIKDGWLYTGDIALVDDEGFIWIQDRLKDMIISGGENVYPAEVENVILGHPGVADVAVIGVPSDKWGETGLAVIVKKDAAVTEADIIAHCDGKLARFKMPGGIRFVDVIPRNASGKALKRDLRIQFPTL</sequence>
<name>A0A094QBT3_9ZZZZ</name>
<dbReference type="GO" id="GO:0031956">
    <property type="term" value="F:medium-chain fatty acid-CoA ligase activity"/>
    <property type="evidence" value="ECO:0007669"/>
    <property type="project" value="TreeGrafter"/>
</dbReference>
<evidence type="ECO:0000313" key="5">
    <source>
        <dbReference type="EMBL" id="KGA21715.1"/>
    </source>
</evidence>
<dbReference type="InterPro" id="IPR025110">
    <property type="entry name" value="AMP-bd_C"/>
</dbReference>
<feature type="domain" description="AMP-dependent synthetase/ligase" evidence="3">
    <location>
        <begin position="17"/>
        <end position="374"/>
    </location>
</feature>
<dbReference type="CDD" id="cd17631">
    <property type="entry name" value="FACL_FadD13-like"/>
    <property type="match status" value="1"/>
</dbReference>
<protein>
    <submittedName>
        <fullName evidence="5">Putative fatty-acid--CoA ligase</fullName>
    </submittedName>
</protein>
<dbReference type="SUPFAM" id="SSF56801">
    <property type="entry name" value="Acetyl-CoA synthetase-like"/>
    <property type="match status" value="1"/>
</dbReference>
<dbReference type="PANTHER" id="PTHR43201:SF5">
    <property type="entry name" value="MEDIUM-CHAIN ACYL-COA LIGASE ACSF2, MITOCHONDRIAL"/>
    <property type="match status" value="1"/>
</dbReference>
<evidence type="ECO:0000259" key="3">
    <source>
        <dbReference type="Pfam" id="PF00501"/>
    </source>
</evidence>
<accession>A0A094QBT3</accession>
<dbReference type="EMBL" id="JNSL01000002">
    <property type="protein sequence ID" value="KGA21715.1"/>
    <property type="molecule type" value="Genomic_DNA"/>
</dbReference>
<dbReference type="Gene3D" id="3.40.50.12780">
    <property type="entry name" value="N-terminal domain of ligase-like"/>
    <property type="match status" value="1"/>
</dbReference>
<keyword evidence="2 5" id="KW-0436">Ligase</keyword>
<dbReference type="PROSITE" id="PS00455">
    <property type="entry name" value="AMP_BINDING"/>
    <property type="match status" value="1"/>
</dbReference>
<comment type="similarity">
    <text evidence="1">Belongs to the ATP-dependent AMP-binding enzyme family.</text>
</comment>
<reference evidence="5" key="1">
    <citation type="submission" date="2014-06" db="EMBL/GenBank/DDBJ databases">
        <title>Key roles for freshwater Actinobacteria revealed by deep metagenomic sequencing.</title>
        <authorList>
            <person name="Ghai R."/>
            <person name="Mizuno C.M."/>
            <person name="Picazo A."/>
            <person name="Camacho A."/>
            <person name="Rodriguez-Valera F."/>
        </authorList>
    </citation>
    <scope>NUCLEOTIDE SEQUENCE</scope>
</reference>
<dbReference type="Gene3D" id="3.30.300.30">
    <property type="match status" value="1"/>
</dbReference>
<dbReference type="AlphaFoldDB" id="A0A094QBT3"/>
<proteinExistence type="inferred from homology"/>
<organism evidence="5">
    <name type="scientific">freshwater metagenome</name>
    <dbReference type="NCBI Taxonomy" id="449393"/>
    <lineage>
        <taxon>unclassified sequences</taxon>
        <taxon>metagenomes</taxon>
        <taxon>ecological metagenomes</taxon>
    </lineage>
</organism>
<dbReference type="InterPro" id="IPR020459">
    <property type="entry name" value="AMP-binding"/>
</dbReference>